<evidence type="ECO:0000256" key="9">
    <source>
        <dbReference type="ARBA" id="ARBA00023136"/>
    </source>
</evidence>
<evidence type="ECO:0000256" key="7">
    <source>
        <dbReference type="ARBA" id="ARBA00022989"/>
    </source>
</evidence>
<keyword evidence="8 11" id="KW-0350">Heme biosynthesis</keyword>
<evidence type="ECO:0000256" key="6">
    <source>
        <dbReference type="ARBA" id="ARBA00022692"/>
    </source>
</evidence>
<keyword evidence="13" id="KW-1185">Reference proteome</keyword>
<dbReference type="KEGG" id="vdi:Vdis_0943"/>
<feature type="transmembrane region" description="Helical" evidence="11">
    <location>
        <begin position="163"/>
        <end position="186"/>
    </location>
</feature>
<reference evidence="12 13" key="1">
    <citation type="journal article" date="2010" name="Stand. Genomic Sci.">
        <title>Complete genome sequence of Vulcanisaeta distributa type strain (IC-017).</title>
        <authorList>
            <person name="Mavromatis K."/>
            <person name="Sikorski J."/>
            <person name="Pabst E."/>
            <person name="Teshima H."/>
            <person name="Lapidus A."/>
            <person name="Lucas S."/>
            <person name="Nolan M."/>
            <person name="Glavina Del Rio T."/>
            <person name="Cheng J.F."/>
            <person name="Bruce D."/>
            <person name="Goodwin L."/>
            <person name="Pitluck S."/>
            <person name="Liolios K."/>
            <person name="Ivanova N."/>
            <person name="Mikhailova N."/>
            <person name="Pati A."/>
            <person name="Chen A."/>
            <person name="Palaniappan K."/>
            <person name="Land M."/>
            <person name="Hauser L."/>
            <person name="Chang Y.J."/>
            <person name="Jeffries C.D."/>
            <person name="Rohde M."/>
            <person name="Spring S."/>
            <person name="Goker M."/>
            <person name="Wirth R."/>
            <person name="Woyke T."/>
            <person name="Bristow J."/>
            <person name="Eisen J.A."/>
            <person name="Markowitz V."/>
            <person name="Hugenholtz P."/>
            <person name="Klenk H.P."/>
            <person name="Kyrpides N.C."/>
        </authorList>
    </citation>
    <scope>NUCLEOTIDE SEQUENCE [LARGE SCALE GENOMIC DNA]</scope>
    <source>
        <strain evidence="13">DSM 14429 / JCM 11212 / NBRC 100878 / IC-017</strain>
    </source>
</reference>
<dbReference type="Proteomes" id="UP000006681">
    <property type="component" value="Chromosome"/>
</dbReference>
<reference evidence="13" key="2">
    <citation type="journal article" date="2010" name="Stand. Genomic Sci.">
        <title>Complete genome sequence of Vulcanisaeta distributa type strain (IC-017T).</title>
        <authorList>
            <person name="Mavromatis K."/>
            <person name="Sikorski J."/>
            <person name="Pabst E."/>
            <person name="Teshima H."/>
            <person name="Lapidus A."/>
            <person name="Lucas S."/>
            <person name="Nolan M."/>
            <person name="Glavina Del Rio T."/>
            <person name="Cheng J."/>
            <person name="Bruce D."/>
            <person name="Goodwin L."/>
            <person name="Pitluck S."/>
            <person name="Liolios K."/>
            <person name="Ivanova N."/>
            <person name="Mikhailova N."/>
            <person name="Pati A."/>
            <person name="Chen A."/>
            <person name="Palaniappan K."/>
            <person name="Land M."/>
            <person name="Hauser L."/>
            <person name="Chang Y."/>
            <person name="Jeffries C."/>
            <person name="Rohde M."/>
            <person name="Spring S."/>
            <person name="Goker M."/>
            <person name="Wirth R."/>
            <person name="Woyke T."/>
            <person name="Bristow J."/>
            <person name="Eisen J."/>
            <person name="Markowitz V."/>
            <person name="Hugenholtz P."/>
            <person name="Klenk H."/>
            <person name="Kyrpides N."/>
        </authorList>
    </citation>
    <scope>NUCLEOTIDE SEQUENCE [LARGE SCALE GENOMIC DNA]</scope>
    <source>
        <strain evidence="13">DSM 14429 / JCM 11212 / NBRC 100878 / IC-017</strain>
    </source>
</reference>
<evidence type="ECO:0000256" key="5">
    <source>
        <dbReference type="ARBA" id="ARBA00022679"/>
    </source>
</evidence>
<keyword evidence="7 11" id="KW-1133">Transmembrane helix</keyword>
<dbReference type="UniPathway" id="UPA00834">
    <property type="reaction ID" value="UER00712"/>
</dbReference>
<comment type="subcellular location">
    <subcellularLocation>
        <location evidence="2 11">Cell membrane</location>
        <topology evidence="2 11">Multi-pass membrane protein</topology>
    </subcellularLocation>
</comment>
<feature type="transmembrane region" description="Helical" evidence="11">
    <location>
        <begin position="207"/>
        <end position="227"/>
    </location>
</feature>
<evidence type="ECO:0000256" key="2">
    <source>
        <dbReference type="ARBA" id="ARBA00004651"/>
    </source>
</evidence>
<evidence type="ECO:0000313" key="13">
    <source>
        <dbReference type="Proteomes" id="UP000006681"/>
    </source>
</evidence>
<dbReference type="EMBL" id="CP002100">
    <property type="protein sequence ID" value="ADN50333.1"/>
    <property type="molecule type" value="Genomic_DNA"/>
</dbReference>
<dbReference type="eggNOG" id="arCOG00479">
    <property type="taxonomic scope" value="Archaea"/>
</dbReference>
<evidence type="ECO:0000256" key="10">
    <source>
        <dbReference type="ARBA" id="ARBA00047690"/>
    </source>
</evidence>
<proteinExistence type="inferred from homology"/>
<name>E1QPN7_VULDI</name>
<keyword evidence="6 11" id="KW-0812">Transmembrane</keyword>
<dbReference type="STRING" id="572478.Vdis_0943"/>
<protein>
    <recommendedName>
        <fullName evidence="11">Protoheme IX farnesyltransferase</fullName>
        <ecNumber evidence="11">2.5.1.141</ecNumber>
    </recommendedName>
    <alternativeName>
        <fullName evidence="11">Heme B farnesyltransferase</fullName>
    </alternativeName>
    <alternativeName>
        <fullName evidence="11">Heme O synthase</fullName>
    </alternativeName>
</protein>
<dbReference type="Gene3D" id="1.10.357.140">
    <property type="entry name" value="UbiA prenyltransferase"/>
    <property type="match status" value="1"/>
</dbReference>
<dbReference type="PROSITE" id="PS00943">
    <property type="entry name" value="UBIA"/>
    <property type="match status" value="1"/>
</dbReference>
<dbReference type="InterPro" id="IPR006369">
    <property type="entry name" value="Protohaem_IX_farnesylTrfase"/>
</dbReference>
<gene>
    <name evidence="11" type="primary">ctaB</name>
    <name evidence="12" type="ordered locus">Vdis_0943</name>
</gene>
<dbReference type="HOGENOM" id="CLU_029631_0_1_2"/>
<feature type="transmembrane region" description="Helical" evidence="11">
    <location>
        <begin position="263"/>
        <end position="286"/>
    </location>
</feature>
<dbReference type="InterPro" id="IPR030470">
    <property type="entry name" value="UbiA_prenylTrfase_CS"/>
</dbReference>
<accession>E1QPN7</accession>
<evidence type="ECO:0000256" key="3">
    <source>
        <dbReference type="ARBA" id="ARBA00004919"/>
    </source>
</evidence>
<feature type="transmembrane region" description="Helical" evidence="11">
    <location>
        <begin position="84"/>
        <end position="108"/>
    </location>
</feature>
<comment type="catalytic activity">
    <reaction evidence="10 11">
        <text>heme b + (2E,6E)-farnesyl diphosphate + H2O = Fe(II)-heme o + diphosphate</text>
        <dbReference type="Rhea" id="RHEA:28070"/>
        <dbReference type="ChEBI" id="CHEBI:15377"/>
        <dbReference type="ChEBI" id="CHEBI:33019"/>
        <dbReference type="ChEBI" id="CHEBI:60344"/>
        <dbReference type="ChEBI" id="CHEBI:60530"/>
        <dbReference type="ChEBI" id="CHEBI:175763"/>
        <dbReference type="EC" id="2.5.1.141"/>
    </reaction>
</comment>
<dbReference type="GO" id="GO:0005886">
    <property type="term" value="C:plasma membrane"/>
    <property type="evidence" value="ECO:0007669"/>
    <property type="project" value="UniProtKB-SubCell"/>
</dbReference>
<keyword evidence="9 11" id="KW-0472">Membrane</keyword>
<comment type="similarity">
    <text evidence="4">In the C-terminal section; belongs to the UbiA prenyltransferase family. Protoheme IX farnesyltransferase subfamily.</text>
</comment>
<feature type="transmembrane region" description="Helical" evidence="11">
    <location>
        <begin position="138"/>
        <end position="157"/>
    </location>
</feature>
<comment type="miscellaneous">
    <text evidence="11">Carbon 2 of the heme B porphyrin ring is defined according to the Fischer nomenclature.</text>
</comment>
<dbReference type="PANTHER" id="PTHR43448:SF2">
    <property type="entry name" value="PROTOHEME IX FARNESYLTRANSFERASE, MITOCHONDRIAL"/>
    <property type="match status" value="1"/>
</dbReference>
<sequence length="287" mass="32072">MSNVAIKDYVLLMKPRVIWLLVLAAVAGYVFAASPRVNIAYVVELTLVGLLSTGGSAAFNMYYERDIDAQMIRTRNRPIPAGRVSPGNALIESLVLSILGFALSYLWLGTIPTIFVVLGWFLYAIVYTVFLKCRSWSNILIGGVAGNAALLTGWTVAKPLDLEAILLSMAIYLWIPAHIWSLVIRAKDDYSRTCIKMLPLEMSEDRAMIMVALLNVISNIYMLFLYILFLRNLIGLIILLITAAWSSYYSVKAMIKPSREVFWQMFKASSPVLTVFLLIGMVLSIIK</sequence>
<dbReference type="CDD" id="cd13957">
    <property type="entry name" value="PT_UbiA_Cox10"/>
    <property type="match status" value="1"/>
</dbReference>
<dbReference type="NCBIfam" id="TIGR01473">
    <property type="entry name" value="cyoE_ctaB"/>
    <property type="match status" value="1"/>
</dbReference>
<feature type="transmembrane region" description="Helical" evidence="11">
    <location>
        <begin position="42"/>
        <end position="63"/>
    </location>
</feature>
<comment type="pathway">
    <text evidence="3 11">Porphyrin-containing compound metabolism; heme O biosynthesis; heme O from protoheme: step 1/1.</text>
</comment>
<dbReference type="HAMAP" id="MF_00154">
    <property type="entry name" value="CyoE_CtaB"/>
    <property type="match status" value="1"/>
</dbReference>
<keyword evidence="11" id="KW-1003">Cell membrane</keyword>
<evidence type="ECO:0000256" key="1">
    <source>
        <dbReference type="ARBA" id="ARBA00004019"/>
    </source>
</evidence>
<feature type="transmembrane region" description="Helical" evidence="11">
    <location>
        <begin position="233"/>
        <end position="251"/>
    </location>
</feature>
<organism evidence="12 13">
    <name type="scientific">Vulcanisaeta distributa (strain DSM 14429 / JCM 11212 / NBRC 100878 / IC-017)</name>
    <dbReference type="NCBI Taxonomy" id="572478"/>
    <lineage>
        <taxon>Archaea</taxon>
        <taxon>Thermoproteota</taxon>
        <taxon>Thermoprotei</taxon>
        <taxon>Thermoproteales</taxon>
        <taxon>Thermoproteaceae</taxon>
        <taxon>Vulcanisaeta</taxon>
    </lineage>
</organism>
<evidence type="ECO:0000256" key="8">
    <source>
        <dbReference type="ARBA" id="ARBA00023133"/>
    </source>
</evidence>
<comment type="function">
    <text evidence="1 11">Converts heme B (protoheme IX) to heme O by substitution of the vinyl group on carbon 2 of heme B porphyrin ring with a hydroxyethyl farnesyl side group.</text>
</comment>
<feature type="transmembrane region" description="Helical" evidence="11">
    <location>
        <begin position="114"/>
        <end position="131"/>
    </location>
</feature>
<evidence type="ECO:0000313" key="12">
    <source>
        <dbReference type="EMBL" id="ADN50333.1"/>
    </source>
</evidence>
<dbReference type="GO" id="GO:0048034">
    <property type="term" value="P:heme O biosynthetic process"/>
    <property type="evidence" value="ECO:0007669"/>
    <property type="project" value="UniProtKB-UniRule"/>
</dbReference>
<comment type="similarity">
    <text evidence="11">Belongs to the UbiA prenyltransferase family. Protoheme IX farnesyltransferase subfamily.</text>
</comment>
<keyword evidence="5 11" id="KW-0808">Transferase</keyword>
<dbReference type="EC" id="2.5.1.141" evidence="11"/>
<dbReference type="GO" id="GO:0008495">
    <property type="term" value="F:protoheme IX farnesyltransferase activity"/>
    <property type="evidence" value="ECO:0007669"/>
    <property type="project" value="UniProtKB-UniRule"/>
</dbReference>
<evidence type="ECO:0000256" key="11">
    <source>
        <dbReference type="HAMAP-Rule" id="MF_00154"/>
    </source>
</evidence>
<dbReference type="Pfam" id="PF01040">
    <property type="entry name" value="UbiA"/>
    <property type="match status" value="1"/>
</dbReference>
<dbReference type="AlphaFoldDB" id="E1QPN7"/>
<dbReference type="InterPro" id="IPR044878">
    <property type="entry name" value="UbiA_sf"/>
</dbReference>
<dbReference type="InterPro" id="IPR000537">
    <property type="entry name" value="UbiA_prenyltransferase"/>
</dbReference>
<dbReference type="PANTHER" id="PTHR43448">
    <property type="entry name" value="PROTOHEME IX FARNESYLTRANSFERASE, MITOCHONDRIAL"/>
    <property type="match status" value="1"/>
</dbReference>
<evidence type="ECO:0000256" key="4">
    <source>
        <dbReference type="ARBA" id="ARBA00010223"/>
    </source>
</evidence>